<sequence length="420" mass="43725">MSARVLLAVQGPGEAALVRAIEESPQLVVARRCADLPELLAAAAAGHGDIALLDLEQEGVDAATLADLKKHQVRVVLNAPPGQTGRAHALGVAVTTTDAPPSSVVAVLERESGGRPTVPVELVAQIEQASAPAVGAGLTIAFWSGAGAPGRTVLAIETAAAVAARGHRTLLVDADTFGPCLAQSLGLLEETSAVAVACRYAAHGRLTAQNLPEMAVRLAENWELLPGLTRADRWREAPGAALASVLEIAAQIYDVVVLDLPGGLAEPGSDGFGSTRDDATLAALQAADVVVLVGAGDPVGLRRLVHATKDLEDYQLLAAPVRLVGAINRVRPTLAGRHPHAEVEAIARRYTALPEIVTICEDREGCDAALMRGQPVRSSNSHGMVANVEALVDVCLAHSPLAAVPLAPRGRRVRRHQRRR</sequence>
<dbReference type="Pfam" id="PF01656">
    <property type="entry name" value="CbiA"/>
    <property type="match status" value="1"/>
</dbReference>
<dbReference type="GO" id="GO:0005524">
    <property type="term" value="F:ATP binding"/>
    <property type="evidence" value="ECO:0007669"/>
    <property type="project" value="UniProtKB-KW"/>
</dbReference>
<dbReference type="GO" id="GO:0009898">
    <property type="term" value="C:cytoplasmic side of plasma membrane"/>
    <property type="evidence" value="ECO:0007669"/>
    <property type="project" value="TreeGrafter"/>
</dbReference>
<dbReference type="AlphaFoldDB" id="A0A1Q5PWK2"/>
<evidence type="ECO:0000313" key="4">
    <source>
        <dbReference type="EMBL" id="OKL51819.1"/>
    </source>
</evidence>
<keyword evidence="5" id="KW-1185">Reference proteome</keyword>
<dbReference type="EMBL" id="MQVS01000004">
    <property type="protein sequence ID" value="OKL51819.1"/>
    <property type="molecule type" value="Genomic_DNA"/>
</dbReference>
<proteinExistence type="predicted"/>
<name>A0A1Q5PWK2_9ACTO</name>
<accession>A0A1Q5PWK2</accession>
<dbReference type="GO" id="GO:0005829">
    <property type="term" value="C:cytosol"/>
    <property type="evidence" value="ECO:0007669"/>
    <property type="project" value="TreeGrafter"/>
</dbReference>
<dbReference type="InterPro" id="IPR027417">
    <property type="entry name" value="P-loop_NTPase"/>
</dbReference>
<feature type="domain" description="CobQ/CobB/MinD/ParA nucleotide binding" evidence="3">
    <location>
        <begin position="140"/>
        <end position="363"/>
    </location>
</feature>
<dbReference type="InterPro" id="IPR050625">
    <property type="entry name" value="ParA/MinD_ATPase"/>
</dbReference>
<evidence type="ECO:0000259" key="3">
    <source>
        <dbReference type="Pfam" id="PF01656"/>
    </source>
</evidence>
<keyword evidence="2" id="KW-0067">ATP-binding</keyword>
<dbReference type="SUPFAM" id="SSF52540">
    <property type="entry name" value="P-loop containing nucleoside triphosphate hydrolases"/>
    <property type="match status" value="1"/>
</dbReference>
<dbReference type="GO" id="GO:0016887">
    <property type="term" value="F:ATP hydrolysis activity"/>
    <property type="evidence" value="ECO:0007669"/>
    <property type="project" value="TreeGrafter"/>
</dbReference>
<protein>
    <recommendedName>
        <fullName evidence="3">CobQ/CobB/MinD/ParA nucleotide binding domain-containing protein</fullName>
    </recommendedName>
</protein>
<keyword evidence="1" id="KW-0547">Nucleotide-binding</keyword>
<dbReference type="Gene3D" id="3.40.50.300">
    <property type="entry name" value="P-loop containing nucleotide triphosphate hydrolases"/>
    <property type="match status" value="1"/>
</dbReference>
<dbReference type="RefSeq" id="WP_073823886.1">
    <property type="nucleotide sequence ID" value="NZ_JAUNKL010000002.1"/>
</dbReference>
<dbReference type="PANTHER" id="PTHR43384:SF6">
    <property type="entry name" value="SEPTUM SITE-DETERMINING PROTEIN MIND HOMOLOG, CHLOROPLASTIC"/>
    <property type="match status" value="1"/>
</dbReference>
<dbReference type="GO" id="GO:0051782">
    <property type="term" value="P:negative regulation of cell division"/>
    <property type="evidence" value="ECO:0007669"/>
    <property type="project" value="TreeGrafter"/>
</dbReference>
<dbReference type="InParanoid" id="A0A1Q5PWK2"/>
<dbReference type="PANTHER" id="PTHR43384">
    <property type="entry name" value="SEPTUM SITE-DETERMINING PROTEIN MIND HOMOLOG, CHLOROPLASTIC-RELATED"/>
    <property type="match status" value="1"/>
</dbReference>
<gene>
    <name evidence="4" type="ORF">BSZ40_04850</name>
</gene>
<reference evidence="5" key="1">
    <citation type="submission" date="2016-12" db="EMBL/GenBank/DDBJ databases">
        <authorList>
            <person name="Meng X."/>
        </authorList>
    </citation>
    <scope>NUCLEOTIDE SEQUENCE [LARGE SCALE GENOMIC DNA]</scope>
    <source>
        <strain evidence="5">DSM 20732</strain>
    </source>
</reference>
<evidence type="ECO:0000256" key="1">
    <source>
        <dbReference type="ARBA" id="ARBA00022741"/>
    </source>
</evidence>
<evidence type="ECO:0000256" key="2">
    <source>
        <dbReference type="ARBA" id="ARBA00022840"/>
    </source>
</evidence>
<dbReference type="STRING" id="52770.BSZ40_04850"/>
<evidence type="ECO:0000313" key="5">
    <source>
        <dbReference type="Proteomes" id="UP000185612"/>
    </source>
</evidence>
<comment type="caution">
    <text evidence="4">The sequence shown here is derived from an EMBL/GenBank/DDBJ whole genome shotgun (WGS) entry which is preliminary data.</text>
</comment>
<dbReference type="InterPro" id="IPR002586">
    <property type="entry name" value="CobQ/CobB/MinD/ParA_Nub-bd_dom"/>
</dbReference>
<organism evidence="4 5">
    <name type="scientific">Buchananella hordeovulneris</name>
    <dbReference type="NCBI Taxonomy" id="52770"/>
    <lineage>
        <taxon>Bacteria</taxon>
        <taxon>Bacillati</taxon>
        <taxon>Actinomycetota</taxon>
        <taxon>Actinomycetes</taxon>
        <taxon>Actinomycetales</taxon>
        <taxon>Actinomycetaceae</taxon>
        <taxon>Buchananella</taxon>
    </lineage>
</organism>
<dbReference type="Proteomes" id="UP000185612">
    <property type="component" value="Unassembled WGS sequence"/>
</dbReference>
<dbReference type="OrthoDB" id="3217709at2"/>